<dbReference type="AlphaFoldDB" id="A0A7S2CVA8"/>
<dbReference type="GO" id="GO:0008115">
    <property type="term" value="F:sarcosine oxidase activity"/>
    <property type="evidence" value="ECO:0007669"/>
    <property type="project" value="TreeGrafter"/>
</dbReference>
<dbReference type="InterPro" id="IPR045170">
    <property type="entry name" value="MTOX"/>
</dbReference>
<comment type="cofactor">
    <cofactor evidence="1">
        <name>FAD</name>
        <dbReference type="ChEBI" id="CHEBI:57692"/>
    </cofactor>
</comment>
<feature type="compositionally biased region" description="Polar residues" evidence="6">
    <location>
        <begin position="114"/>
        <end position="126"/>
    </location>
</feature>
<protein>
    <recommendedName>
        <fullName evidence="7">FAD dependent oxidoreductase domain-containing protein</fullName>
    </recommendedName>
</protein>
<name>A0A7S2CVA8_9EUKA</name>
<evidence type="ECO:0000256" key="2">
    <source>
        <dbReference type="ARBA" id="ARBA00010989"/>
    </source>
</evidence>
<dbReference type="PANTHER" id="PTHR10961">
    <property type="entry name" value="PEROXISOMAL SARCOSINE OXIDASE"/>
    <property type="match status" value="1"/>
</dbReference>
<accession>A0A7S2CVA8</accession>
<feature type="region of interest" description="Disordered" evidence="6">
    <location>
        <begin position="202"/>
        <end position="240"/>
    </location>
</feature>
<dbReference type="GO" id="GO:0050660">
    <property type="term" value="F:flavin adenine dinucleotide binding"/>
    <property type="evidence" value="ECO:0007669"/>
    <property type="project" value="InterPro"/>
</dbReference>
<organism evidence="8">
    <name type="scientific">Haptolina brevifila</name>
    <dbReference type="NCBI Taxonomy" id="156173"/>
    <lineage>
        <taxon>Eukaryota</taxon>
        <taxon>Haptista</taxon>
        <taxon>Haptophyta</taxon>
        <taxon>Prymnesiophyceae</taxon>
        <taxon>Prymnesiales</taxon>
        <taxon>Prymnesiaceae</taxon>
        <taxon>Haptolina</taxon>
    </lineage>
</organism>
<feature type="region of interest" description="Disordered" evidence="6">
    <location>
        <begin position="110"/>
        <end position="130"/>
    </location>
</feature>
<evidence type="ECO:0000256" key="4">
    <source>
        <dbReference type="ARBA" id="ARBA00022827"/>
    </source>
</evidence>
<dbReference type="Pfam" id="PF01266">
    <property type="entry name" value="DAO"/>
    <property type="match status" value="1"/>
</dbReference>
<comment type="similarity">
    <text evidence="2">Belongs to the MSOX/MTOX family.</text>
</comment>
<proteinExistence type="inferred from homology"/>
<gene>
    <name evidence="8" type="ORF">CBRE1094_LOCUS11763</name>
</gene>
<dbReference type="InterPro" id="IPR036188">
    <property type="entry name" value="FAD/NAD-bd_sf"/>
</dbReference>
<sequence>MALGAAHERLDTSALCSRFPYLRFPDGAEGVWEPTSSGYISARRLVSAQITAARAGGCRHYESEAISVSEDVSEEGHLFAVTLADGRVLFSRRVLVACGAFTNGPHALLPTGEMTGNSDGHGSAKSSGDDPLKDKLGCGAHLQLDLNNHTTQTVHFCLGEVDAARLRSMPSVIAKFPSWWAYVLPPIVYPDGRCVIKLGGARSEGGMGTSPSSSHSQEDGQEDGHAAPLQGAAKAPPFGAHPLPTPTHLINWYRSGGDVRAV</sequence>
<evidence type="ECO:0000259" key="7">
    <source>
        <dbReference type="Pfam" id="PF01266"/>
    </source>
</evidence>
<dbReference type="Gene3D" id="3.50.50.60">
    <property type="entry name" value="FAD/NAD(P)-binding domain"/>
    <property type="match status" value="1"/>
</dbReference>
<keyword evidence="4" id="KW-0274">FAD</keyword>
<dbReference type="InterPro" id="IPR006076">
    <property type="entry name" value="FAD-dep_OxRdtase"/>
</dbReference>
<evidence type="ECO:0000256" key="1">
    <source>
        <dbReference type="ARBA" id="ARBA00001974"/>
    </source>
</evidence>
<dbReference type="PANTHER" id="PTHR10961:SF10">
    <property type="entry name" value="FAD DEPENDENT OXIDOREDUCTASE DOMAIN-CONTAINING PROTEIN"/>
    <property type="match status" value="1"/>
</dbReference>
<keyword evidence="5" id="KW-0560">Oxidoreductase</keyword>
<evidence type="ECO:0000313" key="8">
    <source>
        <dbReference type="EMBL" id="CAD9436184.1"/>
    </source>
</evidence>
<reference evidence="8" key="1">
    <citation type="submission" date="2021-01" db="EMBL/GenBank/DDBJ databases">
        <authorList>
            <person name="Corre E."/>
            <person name="Pelletier E."/>
            <person name="Niang G."/>
            <person name="Scheremetjew M."/>
            <person name="Finn R."/>
            <person name="Kale V."/>
            <person name="Holt S."/>
            <person name="Cochrane G."/>
            <person name="Meng A."/>
            <person name="Brown T."/>
            <person name="Cohen L."/>
        </authorList>
    </citation>
    <scope>NUCLEOTIDE SEQUENCE</scope>
    <source>
        <strain evidence="8">UTEX LB 985</strain>
    </source>
</reference>
<dbReference type="SUPFAM" id="SSF51905">
    <property type="entry name" value="FAD/NAD(P)-binding domain"/>
    <property type="match status" value="1"/>
</dbReference>
<evidence type="ECO:0000256" key="3">
    <source>
        <dbReference type="ARBA" id="ARBA00022630"/>
    </source>
</evidence>
<evidence type="ECO:0000256" key="6">
    <source>
        <dbReference type="SAM" id="MobiDB-lite"/>
    </source>
</evidence>
<keyword evidence="3" id="KW-0285">Flavoprotein</keyword>
<dbReference type="Gene3D" id="3.30.9.10">
    <property type="entry name" value="D-Amino Acid Oxidase, subunit A, domain 2"/>
    <property type="match status" value="1"/>
</dbReference>
<feature type="compositionally biased region" description="Basic and acidic residues" evidence="6">
    <location>
        <begin position="216"/>
        <end position="225"/>
    </location>
</feature>
<evidence type="ECO:0000256" key="5">
    <source>
        <dbReference type="ARBA" id="ARBA00023002"/>
    </source>
</evidence>
<feature type="domain" description="FAD dependent oxidoreductase" evidence="7">
    <location>
        <begin position="3"/>
        <end position="105"/>
    </location>
</feature>
<dbReference type="EMBL" id="HBGU01021496">
    <property type="protein sequence ID" value="CAD9436184.1"/>
    <property type="molecule type" value="Transcribed_RNA"/>
</dbReference>